<keyword evidence="7" id="KW-1185">Reference proteome</keyword>
<dbReference type="PANTHER" id="PTHR47156:SF10">
    <property type="entry name" value="E3 UBIQUITIN-PROTEIN LIGASE TRIM-21-RELATED"/>
    <property type="match status" value="1"/>
</dbReference>
<keyword evidence="2 4" id="KW-0863">Zinc-finger</keyword>
<dbReference type="SUPFAM" id="SSF57850">
    <property type="entry name" value="RING/U-box"/>
    <property type="match status" value="1"/>
</dbReference>
<evidence type="ECO:0000256" key="4">
    <source>
        <dbReference type="PROSITE-ProRule" id="PRU00175"/>
    </source>
</evidence>
<evidence type="ECO:0000313" key="7">
    <source>
        <dbReference type="Proteomes" id="UP000005237"/>
    </source>
</evidence>
<dbReference type="InterPro" id="IPR001841">
    <property type="entry name" value="Znf_RING"/>
</dbReference>
<dbReference type="SMART" id="SM00184">
    <property type="entry name" value="RING"/>
    <property type="match status" value="1"/>
</dbReference>
<dbReference type="InterPro" id="IPR017907">
    <property type="entry name" value="Znf_RING_CS"/>
</dbReference>
<dbReference type="Pfam" id="PF13445">
    <property type="entry name" value="zf-RING_UBOX"/>
    <property type="match status" value="1"/>
</dbReference>
<dbReference type="GO" id="GO:0008270">
    <property type="term" value="F:zinc ion binding"/>
    <property type="evidence" value="ECO:0007669"/>
    <property type="project" value="UniProtKB-KW"/>
</dbReference>
<evidence type="ECO:0000256" key="1">
    <source>
        <dbReference type="ARBA" id="ARBA00022723"/>
    </source>
</evidence>
<reference evidence="6" key="2">
    <citation type="submission" date="2022-06" db="UniProtKB">
        <authorList>
            <consortium name="EnsemblMetazoa"/>
        </authorList>
    </citation>
    <scope>IDENTIFICATION</scope>
    <source>
        <strain evidence="6">DF5081</strain>
    </source>
</reference>
<keyword evidence="1" id="KW-0479">Metal-binding</keyword>
<dbReference type="PROSITE" id="PS00518">
    <property type="entry name" value="ZF_RING_1"/>
    <property type="match status" value="1"/>
</dbReference>
<organism evidence="6 7">
    <name type="scientific">Caenorhabditis japonica</name>
    <dbReference type="NCBI Taxonomy" id="281687"/>
    <lineage>
        <taxon>Eukaryota</taxon>
        <taxon>Metazoa</taxon>
        <taxon>Ecdysozoa</taxon>
        <taxon>Nematoda</taxon>
        <taxon>Chromadorea</taxon>
        <taxon>Rhabditida</taxon>
        <taxon>Rhabditina</taxon>
        <taxon>Rhabditomorpha</taxon>
        <taxon>Rhabditoidea</taxon>
        <taxon>Rhabditidae</taxon>
        <taxon>Peloderinae</taxon>
        <taxon>Caenorhabditis</taxon>
    </lineage>
</organism>
<evidence type="ECO:0000313" key="6">
    <source>
        <dbReference type="EnsemblMetazoa" id="CJA02877.1"/>
    </source>
</evidence>
<accession>A0A8R1HK21</accession>
<dbReference type="InterPro" id="IPR013083">
    <property type="entry name" value="Znf_RING/FYVE/PHD"/>
</dbReference>
<proteinExistence type="predicted"/>
<sequence length="205" mass="23863">MHLHNTKSKKSSISLQKLISENRLLKKRNQKALRKIEAIHTNSLEELQELMDVNDEKLIKTTMDLSLEKKKSRELQMEFQNLKMSEETLRDIVKKNSERIQKPSEAPRCEICDEEYAHEGEKLPIVLNCGHTLCLECVYRIAGHSYYFCCPFDRRAFQLCEHGARCLIKNYALIQMVNRRCDAENQNPNQMVSTCCEKLQNIGAS</sequence>
<keyword evidence="3" id="KW-0862">Zinc</keyword>
<dbReference type="AlphaFoldDB" id="A0A8R1HK21"/>
<dbReference type="InterPro" id="IPR027370">
    <property type="entry name" value="Znf-RING_euk"/>
</dbReference>
<dbReference type="Proteomes" id="UP000005237">
    <property type="component" value="Unassembled WGS sequence"/>
</dbReference>
<dbReference type="InterPro" id="IPR052667">
    <property type="entry name" value="E3_ubiquitin-ligase_RING"/>
</dbReference>
<protein>
    <submittedName>
        <fullName evidence="6">RING-type domain-containing protein</fullName>
    </submittedName>
</protein>
<evidence type="ECO:0000259" key="5">
    <source>
        <dbReference type="PROSITE" id="PS50089"/>
    </source>
</evidence>
<dbReference type="EnsemblMetazoa" id="CJA02877.1">
    <property type="protein sequence ID" value="CJA02877.1"/>
    <property type="gene ID" value="WBGene00122081"/>
</dbReference>
<evidence type="ECO:0000256" key="2">
    <source>
        <dbReference type="ARBA" id="ARBA00022771"/>
    </source>
</evidence>
<reference evidence="7" key="1">
    <citation type="submission" date="2010-08" db="EMBL/GenBank/DDBJ databases">
        <authorList>
            <consortium name="Caenorhabditis japonica Sequencing Consortium"/>
            <person name="Wilson R.K."/>
        </authorList>
    </citation>
    <scope>NUCLEOTIDE SEQUENCE [LARGE SCALE GENOMIC DNA]</scope>
    <source>
        <strain evidence="7">DF5081</strain>
    </source>
</reference>
<dbReference type="PROSITE" id="PS50089">
    <property type="entry name" value="ZF_RING_2"/>
    <property type="match status" value="1"/>
</dbReference>
<name>A0A8R1HK21_CAEJA</name>
<evidence type="ECO:0000256" key="3">
    <source>
        <dbReference type="ARBA" id="ARBA00022833"/>
    </source>
</evidence>
<feature type="domain" description="RING-type" evidence="5">
    <location>
        <begin position="109"/>
        <end position="154"/>
    </location>
</feature>
<dbReference type="PANTHER" id="PTHR47156">
    <property type="entry name" value="PROTEIN CBG20824"/>
    <property type="match status" value="1"/>
</dbReference>
<dbReference type="Gene3D" id="3.30.40.10">
    <property type="entry name" value="Zinc/RING finger domain, C3HC4 (zinc finger)"/>
    <property type="match status" value="1"/>
</dbReference>